<name>A0A9Q3HC98_9BASI</name>
<dbReference type="EMBL" id="AVOT02015613">
    <property type="protein sequence ID" value="MBW0500063.1"/>
    <property type="molecule type" value="Genomic_DNA"/>
</dbReference>
<protein>
    <submittedName>
        <fullName evidence="2">Uncharacterized protein</fullName>
    </submittedName>
</protein>
<feature type="non-terminal residue" evidence="2">
    <location>
        <position position="1"/>
    </location>
</feature>
<comment type="caution">
    <text evidence="2">The sequence shown here is derived from an EMBL/GenBank/DDBJ whole genome shotgun (WGS) entry which is preliminary data.</text>
</comment>
<dbReference type="AlphaFoldDB" id="A0A9Q3HC98"/>
<feature type="compositionally biased region" description="Polar residues" evidence="1">
    <location>
        <begin position="108"/>
        <end position="121"/>
    </location>
</feature>
<evidence type="ECO:0000313" key="3">
    <source>
        <dbReference type="Proteomes" id="UP000765509"/>
    </source>
</evidence>
<evidence type="ECO:0000313" key="2">
    <source>
        <dbReference type="EMBL" id="MBW0500063.1"/>
    </source>
</evidence>
<evidence type="ECO:0000256" key="1">
    <source>
        <dbReference type="SAM" id="MobiDB-lite"/>
    </source>
</evidence>
<gene>
    <name evidence="2" type="ORF">O181_039778</name>
</gene>
<keyword evidence="3" id="KW-1185">Reference proteome</keyword>
<reference evidence="2" key="1">
    <citation type="submission" date="2021-03" db="EMBL/GenBank/DDBJ databases">
        <title>Draft genome sequence of rust myrtle Austropuccinia psidii MF-1, a brazilian biotype.</title>
        <authorList>
            <person name="Quecine M.C."/>
            <person name="Pachon D.M.R."/>
            <person name="Bonatelli M.L."/>
            <person name="Correr F.H."/>
            <person name="Franceschini L.M."/>
            <person name="Leite T.F."/>
            <person name="Margarido G.R.A."/>
            <person name="Almeida C.A."/>
            <person name="Ferrarezi J.A."/>
            <person name="Labate C.A."/>
        </authorList>
    </citation>
    <scope>NUCLEOTIDE SEQUENCE</scope>
    <source>
        <strain evidence="2">MF-1</strain>
    </source>
</reference>
<proteinExistence type="predicted"/>
<sequence>MSTPSQPLCINTTYLYISPITRKLLASPWHPFHDVDTIPWGPQTFMHCGPGGARTANCQSNPTQTLFVEGVFMTDLKEPCPSQKPNLALIFFTCHQGKSRVNRRRLTSRQANVKQDKNSSPPEHPATVRGLVKITQDPPVCTNTHQRGPSASLDVGRGFDFTRSSMKGLCLSGIVILQMTLVESASQYRRCGCIGMCKCGCAG</sequence>
<dbReference type="Proteomes" id="UP000765509">
    <property type="component" value="Unassembled WGS sequence"/>
</dbReference>
<accession>A0A9Q3HC98</accession>
<organism evidence="2 3">
    <name type="scientific">Austropuccinia psidii MF-1</name>
    <dbReference type="NCBI Taxonomy" id="1389203"/>
    <lineage>
        <taxon>Eukaryota</taxon>
        <taxon>Fungi</taxon>
        <taxon>Dikarya</taxon>
        <taxon>Basidiomycota</taxon>
        <taxon>Pucciniomycotina</taxon>
        <taxon>Pucciniomycetes</taxon>
        <taxon>Pucciniales</taxon>
        <taxon>Sphaerophragmiaceae</taxon>
        <taxon>Austropuccinia</taxon>
    </lineage>
</organism>
<feature type="region of interest" description="Disordered" evidence="1">
    <location>
        <begin position="103"/>
        <end position="126"/>
    </location>
</feature>